<feature type="region of interest" description="Disordered" evidence="1">
    <location>
        <begin position="73"/>
        <end position="101"/>
    </location>
</feature>
<dbReference type="Proteomes" id="UP000536275">
    <property type="component" value="Unassembled WGS sequence"/>
</dbReference>
<dbReference type="EMBL" id="JABWAD010000007">
    <property type="protein sequence ID" value="KAF6072577.1"/>
    <property type="molecule type" value="Genomic_DNA"/>
</dbReference>
<evidence type="ECO:0000313" key="3">
    <source>
        <dbReference type="Proteomes" id="UP000536275"/>
    </source>
</evidence>
<accession>A0A8H6C541</accession>
<protein>
    <submittedName>
        <fullName evidence="2">Uncharacterized protein</fullName>
    </submittedName>
</protein>
<sequence length="310" mass="34670">MLHCLKSFLEIKQVEVKLGTPQLDLQDQVLLVRFSENLILHFPFFNNINKLIRAHKILNNWFLNLSEIKKDDLEEQNEKNQQQASLPQHQQQPQEQQPSMSHNLENDLQNQILTPTPDSFSMNFPMHNSVSHMSPNLNQVSSQQKIASQINLNELLRDLNGTPSSTTDFINQYNNFKVPDTLISTNSNPITQHQADDEEEDVIDNEEDDAEDDQDQFFSIVPQNQHGHKFANLQAPQPVSNTGSNTLNNGPVTTATPSGAIGGGGNNTGSFLSLFNATNFVDDQTDGNNGATGVGSSFFNLYQLNNLPEK</sequence>
<reference evidence="2 3" key="1">
    <citation type="submission" date="2020-03" db="EMBL/GenBank/DDBJ databases">
        <title>FDA dAtabase for Regulatory Grade micrObial Sequences (FDA-ARGOS): Supporting development and validation of Infectious Disease Dx tests.</title>
        <authorList>
            <person name="Campos J."/>
            <person name="Goldberg B."/>
            <person name="Tallon L."/>
            <person name="Sadzewicz L."/>
            <person name="Vavikolanu K."/>
            <person name="Mehta A."/>
            <person name="Aluvathingal J."/>
            <person name="Nadendla S."/>
            <person name="Nandy P."/>
            <person name="Geyer C."/>
            <person name="Yan Y."/>
            <person name="Sichtig H."/>
        </authorList>
    </citation>
    <scope>NUCLEOTIDE SEQUENCE [LARGE SCALE GENOMIC DNA]</scope>
    <source>
        <strain evidence="2 3">FDAARGOS_656</strain>
    </source>
</reference>
<gene>
    <name evidence="2" type="ORF">FOB64_000603</name>
</gene>
<feature type="compositionally biased region" description="Low complexity" evidence="1">
    <location>
        <begin position="81"/>
        <end position="98"/>
    </location>
</feature>
<evidence type="ECO:0000313" key="2">
    <source>
        <dbReference type="EMBL" id="KAF6072577.1"/>
    </source>
</evidence>
<comment type="caution">
    <text evidence="2">The sequence shown here is derived from an EMBL/GenBank/DDBJ whole genome shotgun (WGS) entry which is preliminary data.</text>
</comment>
<organism evidence="2 3">
    <name type="scientific">Candida albicans</name>
    <name type="common">Yeast</name>
    <dbReference type="NCBI Taxonomy" id="5476"/>
    <lineage>
        <taxon>Eukaryota</taxon>
        <taxon>Fungi</taxon>
        <taxon>Dikarya</taxon>
        <taxon>Ascomycota</taxon>
        <taxon>Saccharomycotina</taxon>
        <taxon>Pichiomycetes</taxon>
        <taxon>Debaryomycetaceae</taxon>
        <taxon>Candida/Lodderomyces clade</taxon>
        <taxon>Candida</taxon>
    </lineage>
</organism>
<proteinExistence type="predicted"/>
<evidence type="ECO:0000256" key="1">
    <source>
        <dbReference type="SAM" id="MobiDB-lite"/>
    </source>
</evidence>
<dbReference type="AlphaFoldDB" id="A0A8H6C541"/>
<name>A0A8H6C541_CANAX</name>